<dbReference type="AlphaFoldDB" id="A0A7K1T9W3"/>
<dbReference type="Proteomes" id="UP000441336">
    <property type="component" value="Unassembled WGS sequence"/>
</dbReference>
<keyword evidence="2" id="KW-1185">Reference proteome</keyword>
<protein>
    <submittedName>
        <fullName evidence="1">Uncharacterized protein</fullName>
    </submittedName>
</protein>
<gene>
    <name evidence="1" type="ORF">GO988_02495</name>
</gene>
<dbReference type="RefSeq" id="WP_157561947.1">
    <property type="nucleotide sequence ID" value="NZ_WQKZ01000001.1"/>
</dbReference>
<accession>A0A7K1T9W3</accession>
<name>A0A7K1T9W3_9BACT</name>
<evidence type="ECO:0000313" key="2">
    <source>
        <dbReference type="Proteomes" id="UP000441336"/>
    </source>
</evidence>
<organism evidence="1 2">
    <name type="scientific">Hymenobacter ginkgonis</name>
    <dbReference type="NCBI Taxonomy" id="2682976"/>
    <lineage>
        <taxon>Bacteria</taxon>
        <taxon>Pseudomonadati</taxon>
        <taxon>Bacteroidota</taxon>
        <taxon>Cytophagia</taxon>
        <taxon>Cytophagales</taxon>
        <taxon>Hymenobacteraceae</taxon>
        <taxon>Hymenobacter</taxon>
    </lineage>
</organism>
<proteinExistence type="predicted"/>
<sequence length="112" mass="13366">MEYFLLGEYDSLNSEHDKANAEEFDYQLQEVGKFKKRYLDHPGLSFPGHLAQHRLSDLGLVYRYMWEIRERKESLIAAYMPTNNEQSHLLNKYNHLSKRQLKHLWANLLGVK</sequence>
<dbReference type="EMBL" id="WQKZ01000001">
    <property type="protein sequence ID" value="MVN75185.1"/>
    <property type="molecule type" value="Genomic_DNA"/>
</dbReference>
<reference evidence="1 2" key="1">
    <citation type="submission" date="2019-12" db="EMBL/GenBank/DDBJ databases">
        <title>Hymenobacter sp. HMF4947 Genome sequencing and assembly.</title>
        <authorList>
            <person name="Kang H."/>
            <person name="Cha I."/>
            <person name="Kim H."/>
            <person name="Joh K."/>
        </authorList>
    </citation>
    <scope>NUCLEOTIDE SEQUENCE [LARGE SCALE GENOMIC DNA]</scope>
    <source>
        <strain evidence="1 2">HMF4947</strain>
    </source>
</reference>
<comment type="caution">
    <text evidence="1">The sequence shown here is derived from an EMBL/GenBank/DDBJ whole genome shotgun (WGS) entry which is preliminary data.</text>
</comment>
<evidence type="ECO:0000313" key="1">
    <source>
        <dbReference type="EMBL" id="MVN75185.1"/>
    </source>
</evidence>